<dbReference type="InterPro" id="IPR002372">
    <property type="entry name" value="PQQ_rpt_dom"/>
</dbReference>
<evidence type="ECO:0000256" key="5">
    <source>
        <dbReference type="SAM" id="SignalP"/>
    </source>
</evidence>
<feature type="domain" description="Pyrrolo-quinoline quinone repeat" evidence="6">
    <location>
        <begin position="73"/>
        <end position="304"/>
    </location>
</feature>
<dbReference type="HAMAP" id="MF_00923">
    <property type="entry name" value="OM_assembly_BamB"/>
    <property type="match status" value="1"/>
</dbReference>
<dbReference type="KEGG" id="eaz:JHT90_09370"/>
<comment type="subcellular location">
    <subcellularLocation>
        <location evidence="4">Cell outer membrane</location>
        <topology evidence="4">Lipid-anchor</topology>
    </subcellularLocation>
</comment>
<dbReference type="InterPro" id="IPR018391">
    <property type="entry name" value="PQQ_b-propeller_rpt"/>
</dbReference>
<dbReference type="NCBIfam" id="TIGR03300">
    <property type="entry name" value="assembly_YfgL"/>
    <property type="match status" value="1"/>
</dbReference>
<dbReference type="GO" id="GO:0009279">
    <property type="term" value="C:cell outer membrane"/>
    <property type="evidence" value="ECO:0007669"/>
    <property type="project" value="UniProtKB-SubCell"/>
</dbReference>
<evidence type="ECO:0000256" key="4">
    <source>
        <dbReference type="HAMAP-Rule" id="MF_00923"/>
    </source>
</evidence>
<protein>
    <recommendedName>
        <fullName evidence="4">Outer membrane protein assembly factor BamB</fullName>
    </recommendedName>
</protein>
<dbReference type="Pfam" id="PF13360">
    <property type="entry name" value="PQQ_2"/>
    <property type="match status" value="1"/>
</dbReference>
<dbReference type="PROSITE" id="PS51257">
    <property type="entry name" value="PROKAR_LIPOPROTEIN"/>
    <property type="match status" value="1"/>
</dbReference>
<keyword evidence="2 4" id="KW-0472">Membrane</keyword>
<name>A0A974RVY4_9GAMM</name>
<evidence type="ECO:0000259" key="6">
    <source>
        <dbReference type="Pfam" id="PF13360"/>
    </source>
</evidence>
<dbReference type="SMART" id="SM00564">
    <property type="entry name" value="PQQ"/>
    <property type="match status" value="7"/>
</dbReference>
<dbReference type="GO" id="GO:0043165">
    <property type="term" value="P:Gram-negative-bacterium-type cell outer membrane assembly"/>
    <property type="evidence" value="ECO:0007669"/>
    <property type="project" value="UniProtKB-UniRule"/>
</dbReference>
<accession>A0A974RVY4</accession>
<evidence type="ECO:0000313" key="7">
    <source>
        <dbReference type="EMBL" id="QQP84618.1"/>
    </source>
</evidence>
<dbReference type="EMBL" id="CP067393">
    <property type="protein sequence ID" value="QQP84618.1"/>
    <property type="molecule type" value="Genomic_DNA"/>
</dbReference>
<dbReference type="AlphaFoldDB" id="A0A974RVY4"/>
<feature type="signal peptide" evidence="5">
    <location>
        <begin position="1"/>
        <end position="19"/>
    </location>
</feature>
<comment type="subunit">
    <text evidence="4">Part of the Bam complex.</text>
</comment>
<keyword evidence="4" id="KW-0564">Palmitate</keyword>
<comment type="function">
    <text evidence="4">Part of the outer membrane protein assembly complex, which is involved in assembly and insertion of beta-barrel proteins into the outer membrane.</text>
</comment>
<evidence type="ECO:0000256" key="2">
    <source>
        <dbReference type="ARBA" id="ARBA00023136"/>
    </source>
</evidence>
<keyword evidence="3 4" id="KW-0998">Cell outer membrane</keyword>
<reference evidence="7 8" key="1">
    <citation type="submission" date="2021-01" db="EMBL/GenBank/DDBJ databases">
        <title>Entomomonas sp. F2A isolated from a house cricket (Acheta domesticus).</title>
        <authorList>
            <person name="Spergser J."/>
            <person name="Busse H.-J."/>
        </authorList>
    </citation>
    <scope>NUCLEOTIDE SEQUENCE [LARGE SCALE GENOMIC DNA]</scope>
    <source>
        <strain evidence="7 8">F2A</strain>
    </source>
</reference>
<feature type="chain" id="PRO_5037754391" description="Outer membrane protein assembly factor BamB" evidence="5">
    <location>
        <begin position="20"/>
        <end position="378"/>
    </location>
</feature>
<dbReference type="RefSeq" id="WP_201090515.1">
    <property type="nucleotide sequence ID" value="NZ_CP067393.1"/>
</dbReference>
<keyword evidence="4" id="KW-0449">Lipoprotein</keyword>
<evidence type="ECO:0000256" key="1">
    <source>
        <dbReference type="ARBA" id="ARBA00022729"/>
    </source>
</evidence>
<dbReference type="InterPro" id="IPR015943">
    <property type="entry name" value="WD40/YVTN_repeat-like_dom_sf"/>
</dbReference>
<comment type="similarity">
    <text evidence="4">Belongs to the BamB family.</text>
</comment>
<evidence type="ECO:0000313" key="8">
    <source>
        <dbReference type="Proteomes" id="UP000595278"/>
    </source>
</evidence>
<gene>
    <name evidence="4 7" type="primary">bamB</name>
    <name evidence="7" type="ORF">JHT90_09370</name>
</gene>
<dbReference type="PANTHER" id="PTHR34512:SF30">
    <property type="entry name" value="OUTER MEMBRANE PROTEIN ASSEMBLY FACTOR BAMB"/>
    <property type="match status" value="1"/>
</dbReference>
<evidence type="ECO:0000256" key="3">
    <source>
        <dbReference type="ARBA" id="ARBA00023237"/>
    </source>
</evidence>
<dbReference type="InterPro" id="IPR011047">
    <property type="entry name" value="Quinoprotein_ADH-like_sf"/>
</dbReference>
<organism evidence="7 8">
    <name type="scientific">Entomomonas asaccharolytica</name>
    <dbReference type="NCBI Taxonomy" id="2785331"/>
    <lineage>
        <taxon>Bacteria</taxon>
        <taxon>Pseudomonadati</taxon>
        <taxon>Pseudomonadota</taxon>
        <taxon>Gammaproteobacteria</taxon>
        <taxon>Pseudomonadales</taxon>
        <taxon>Pseudomonadaceae</taxon>
        <taxon>Entomomonas</taxon>
    </lineage>
</organism>
<proteinExistence type="inferred from homology"/>
<dbReference type="GO" id="GO:0051205">
    <property type="term" value="P:protein insertion into membrane"/>
    <property type="evidence" value="ECO:0007669"/>
    <property type="project" value="UniProtKB-UniRule"/>
</dbReference>
<dbReference type="Gene3D" id="2.130.10.10">
    <property type="entry name" value="YVTN repeat-like/Quinoprotein amine dehydrogenase"/>
    <property type="match status" value="1"/>
</dbReference>
<sequence>MWRKLLTICSVALVLSACSSSPKELPPAKLVKFNPEINLSVSWSRSIGDGQGDLYNRLTPAVDGGTIYAADAEGIVMAMDRYTGKVKWKKKLKLPVSGGVSANNGVVLLGTLKGEVIALEGSTGDIRWKGHVNSEILSAPVTNSNQVVVQTAADTLFGFDIITGNELWRYDNYPAILTLRGSSTPIITQDIAVFGLSTGQLIALDAKQGIPLWGQVIAIPKGRSELERMVDIDGKLLVSGNTLYVVTYQGQMAALELTTGRILWQRIASSYTGVGQNSGTAFLSLADGTVQAIDERNSSELWANSQLARRQLSGPATFYNYVAVGDFEGYLHLMSQLDGHFVARRKIDGNGVRVQPLVVDNIMYVYGNGGKLVALTIK</sequence>
<keyword evidence="8" id="KW-1185">Reference proteome</keyword>
<dbReference type="InterPro" id="IPR017687">
    <property type="entry name" value="BamB"/>
</dbReference>
<dbReference type="SUPFAM" id="SSF50998">
    <property type="entry name" value="Quinoprotein alcohol dehydrogenase-like"/>
    <property type="match status" value="1"/>
</dbReference>
<dbReference type="Proteomes" id="UP000595278">
    <property type="component" value="Chromosome"/>
</dbReference>
<keyword evidence="1 4" id="KW-0732">Signal</keyword>
<dbReference type="PANTHER" id="PTHR34512">
    <property type="entry name" value="CELL SURFACE PROTEIN"/>
    <property type="match status" value="1"/>
</dbReference>